<evidence type="ECO:0000259" key="3">
    <source>
        <dbReference type="Pfam" id="PF22939"/>
    </source>
</evidence>
<keyword evidence="1" id="KW-0677">Repeat</keyword>
<proteinExistence type="predicted"/>
<gene>
    <name evidence="6" type="ORF">Dda_9049</name>
</gene>
<dbReference type="PANTHER" id="PTHR10039">
    <property type="entry name" value="AMELOGENIN"/>
    <property type="match status" value="1"/>
</dbReference>
<sequence>MAQQPSGQQRLSIALDEFQKQLTPVEQTNLSRISQPDVTTVTTFSAQINESSNLRRKRLGDKIQPFLLFMHSFGDVVGIYIQSDPRVSALVWGSIKLVVQIATNYFDYFVKITDLFVKIQHLCPTIDRIGKLFQGSAKLQDAVLGFYTIIIEFCTRAFRFLRQRGLKQFSKAIWKPFKAQFEDVEGQLEEQRRIIDDEVLIASQTAAHDAAQSALIYQMDGYKHRQFQVDQWARNRDWQMQQDRISRDDILRPENGYWNYLPSRIGTDPKSPVFYGITEFTSESLCYRTMLSSLLKQLAVLSQAVTTVLGDKLEAAYTNTQFPPHVRKIEELFILFAESLGPIYIFLDGIDECTVADRIELLSCFGRLLQAKPNDISIALSSRPEIDIPRTLEIAHEISLESITHRPDLEAYIADELQTKCANIRAYSSELKTEIKTALLNGADGMFLWVFYQIDDIRNANNKIKIRELLRNLPRGLRETYERIAGKIIKDRDAEEAIRVFQWLSHCRRPLTLTELMDAISIRMGDKQHANIRDRYSDDTLGIVHNCCNLVILNNTDDTVQYAHSTAAKYLASCENLLSMLPPDFDAKQVHELHGMLPSNLCATYLLLGDFETQITRAPAESLTVGMPKNWLSSILPANLGFLSSTLQYLRGYQPSTISKSTMSTPDRVIRRTLVNAKPLDQLYYSYPFLSYVTTYWLDHFKIDVAVLEQYKRDEALECHTKMFAKLLHLNPPFPYLPYMTKTDKPDIKKLLYWACENDHFLMFQATKGYITVDDLQRRMAIEGEEFPAPLFCAARNGNYRIFRHMFEILCRFSTEPGKVGSACEFAGYSPLSIASERGHVAVVKLMLEDFPNFIRHEGNHLWYRRSVSRAAANGHFEMLEEFLTPAKLEWLELSQDKLFLVNAFRHTARCVAYDGKWDIFKFFCDKGLYFENHYVSEFILGYRNIFILKPSGCKHEEYGHEEVLKRLVKDGPEDIFEEILIKFRHDQYAIYPAFLQAIADGNIRVLNIIIAKTVFLPNQKPKDFMNEFKCPCGTVTVRPLVKAVESRHSRSVQWVLEHGDIQRDIFGDALILAHDLFTRGYPFGWTKGEEKKILDYMGTWAESMELRGG</sequence>
<dbReference type="InterPro" id="IPR002110">
    <property type="entry name" value="Ankyrin_rpt"/>
</dbReference>
<feature type="domain" description="Nephrocystin 3-like N-terminal" evidence="5">
    <location>
        <begin position="283"/>
        <end position="383"/>
    </location>
</feature>
<dbReference type="EMBL" id="JAQGDS010000014">
    <property type="protein sequence ID" value="KAJ6256214.1"/>
    <property type="molecule type" value="Genomic_DNA"/>
</dbReference>
<dbReference type="InterPro" id="IPR056884">
    <property type="entry name" value="NPHP3-like_N"/>
</dbReference>
<dbReference type="Proteomes" id="UP001221413">
    <property type="component" value="Unassembled WGS sequence"/>
</dbReference>
<dbReference type="Pfam" id="PF22939">
    <property type="entry name" value="WHD_GPIID"/>
    <property type="match status" value="1"/>
</dbReference>
<dbReference type="SUPFAM" id="SSF48403">
    <property type="entry name" value="Ankyrin repeat"/>
    <property type="match status" value="1"/>
</dbReference>
<evidence type="ECO:0000259" key="4">
    <source>
        <dbReference type="Pfam" id="PF24809"/>
    </source>
</evidence>
<name>A0AAD6IPW6_DREDA</name>
<accession>A0AAD6IPW6</accession>
<evidence type="ECO:0000313" key="6">
    <source>
        <dbReference type="EMBL" id="KAJ6256214.1"/>
    </source>
</evidence>
<evidence type="ECO:0000259" key="5">
    <source>
        <dbReference type="Pfam" id="PF24883"/>
    </source>
</evidence>
<evidence type="ECO:0000256" key="1">
    <source>
        <dbReference type="ARBA" id="ARBA00022737"/>
    </source>
</evidence>
<keyword evidence="7" id="KW-1185">Reference proteome</keyword>
<organism evidence="6 7">
    <name type="scientific">Drechslerella dactyloides</name>
    <name type="common">Nematode-trapping fungus</name>
    <name type="synonym">Arthrobotrys dactyloides</name>
    <dbReference type="NCBI Taxonomy" id="74499"/>
    <lineage>
        <taxon>Eukaryota</taxon>
        <taxon>Fungi</taxon>
        <taxon>Dikarya</taxon>
        <taxon>Ascomycota</taxon>
        <taxon>Pezizomycotina</taxon>
        <taxon>Orbiliomycetes</taxon>
        <taxon>Orbiliales</taxon>
        <taxon>Orbiliaceae</taxon>
        <taxon>Drechslerella</taxon>
    </lineage>
</organism>
<dbReference type="Pfam" id="PF24883">
    <property type="entry name" value="NPHP3_N"/>
    <property type="match status" value="1"/>
</dbReference>
<dbReference type="PROSITE" id="PS50297">
    <property type="entry name" value="ANK_REP_REGION"/>
    <property type="match status" value="1"/>
</dbReference>
<keyword evidence="2" id="KW-0040">ANK repeat</keyword>
<evidence type="ECO:0000256" key="2">
    <source>
        <dbReference type="PROSITE-ProRule" id="PRU00023"/>
    </source>
</evidence>
<dbReference type="Gene3D" id="1.25.40.20">
    <property type="entry name" value="Ankyrin repeat-containing domain"/>
    <property type="match status" value="1"/>
</dbReference>
<dbReference type="Pfam" id="PF24809">
    <property type="entry name" value="DUF7708"/>
    <property type="match status" value="1"/>
</dbReference>
<dbReference type="InterPro" id="IPR036770">
    <property type="entry name" value="Ankyrin_rpt-contain_sf"/>
</dbReference>
<dbReference type="InterPro" id="IPR054471">
    <property type="entry name" value="GPIID_WHD"/>
</dbReference>
<dbReference type="InterPro" id="IPR056125">
    <property type="entry name" value="DUF7708"/>
</dbReference>
<protein>
    <recommendedName>
        <fullName evidence="8">NACHT domain-containing protein</fullName>
    </recommendedName>
</protein>
<dbReference type="AlphaFoldDB" id="A0AAD6IPW6"/>
<reference evidence="6" key="1">
    <citation type="submission" date="2023-01" db="EMBL/GenBank/DDBJ databases">
        <title>The chitinases involved in constricting ring structure development in the nematode-trapping fungus Drechslerella dactyloides.</title>
        <authorList>
            <person name="Wang R."/>
            <person name="Zhang L."/>
            <person name="Tang P."/>
            <person name="Li S."/>
            <person name="Liang L."/>
        </authorList>
    </citation>
    <scope>NUCLEOTIDE SEQUENCE</scope>
    <source>
        <strain evidence="6">YMF1.00031</strain>
    </source>
</reference>
<comment type="caution">
    <text evidence="6">The sequence shown here is derived from an EMBL/GenBank/DDBJ whole genome shotgun (WGS) entry which is preliminary data.</text>
</comment>
<feature type="repeat" description="ANK" evidence="2">
    <location>
        <begin position="827"/>
        <end position="849"/>
    </location>
</feature>
<evidence type="ECO:0008006" key="8">
    <source>
        <dbReference type="Google" id="ProtNLM"/>
    </source>
</evidence>
<feature type="domain" description="DUF7708" evidence="4">
    <location>
        <begin position="68"/>
        <end position="205"/>
    </location>
</feature>
<feature type="domain" description="GPI inositol-deacylase winged helix" evidence="3">
    <location>
        <begin position="495"/>
        <end position="573"/>
    </location>
</feature>
<dbReference type="PROSITE" id="PS50088">
    <property type="entry name" value="ANK_REPEAT"/>
    <property type="match status" value="1"/>
</dbReference>
<evidence type="ECO:0000313" key="7">
    <source>
        <dbReference type="Proteomes" id="UP001221413"/>
    </source>
</evidence>